<organism evidence="2 3">
    <name type="scientific">Deinococcus puniceus</name>
    <dbReference type="NCBI Taxonomy" id="1182568"/>
    <lineage>
        <taxon>Bacteria</taxon>
        <taxon>Thermotogati</taxon>
        <taxon>Deinococcota</taxon>
        <taxon>Deinococci</taxon>
        <taxon>Deinococcales</taxon>
        <taxon>Deinococcaceae</taxon>
        <taxon>Deinococcus</taxon>
    </lineage>
</organism>
<proteinExistence type="predicted"/>
<sequence length="129" mass="13986">MGFLVLSLGLAGCQDRQARSDNARLTARISALEQQVNRLQQAQAETPAPTAPDGFMARAAAQNCANDLSRTLETYRRDSIDDSYPTPARLMLPDSCIDQRVQWLTLTAQAYAFALTDENGGVLVRGSGP</sequence>
<evidence type="ECO:0000256" key="1">
    <source>
        <dbReference type="SAM" id="Coils"/>
    </source>
</evidence>
<dbReference type="Proteomes" id="UP000077363">
    <property type="component" value="Chromosome"/>
</dbReference>
<keyword evidence="1" id="KW-0175">Coiled coil</keyword>
<dbReference type="PATRIC" id="fig|1182568.3.peg.2459"/>
<dbReference type="EMBL" id="CP011387">
    <property type="protein sequence ID" value="ANE44977.1"/>
    <property type="molecule type" value="Genomic_DNA"/>
</dbReference>
<feature type="coiled-coil region" evidence="1">
    <location>
        <begin position="15"/>
        <end position="42"/>
    </location>
</feature>
<dbReference type="STRING" id="1182568.SU48_11870"/>
<accession>A0A172TDI8</accession>
<evidence type="ECO:0000313" key="2">
    <source>
        <dbReference type="EMBL" id="ANE44977.1"/>
    </source>
</evidence>
<reference evidence="2 3" key="1">
    <citation type="submission" date="2015-01" db="EMBL/GenBank/DDBJ databases">
        <title>Deinococcus puniceus/DY1/ whole genome sequencing.</title>
        <authorList>
            <person name="Kim M.K."/>
            <person name="Srinivasan S."/>
            <person name="Lee J.-J."/>
        </authorList>
    </citation>
    <scope>NUCLEOTIDE SEQUENCE [LARGE SCALE GENOMIC DNA]</scope>
    <source>
        <strain evidence="2 3">DY1</strain>
    </source>
</reference>
<keyword evidence="3" id="KW-1185">Reference proteome</keyword>
<protein>
    <submittedName>
        <fullName evidence="2">Uncharacterized protein</fullName>
    </submittedName>
</protein>
<evidence type="ECO:0000313" key="3">
    <source>
        <dbReference type="Proteomes" id="UP000077363"/>
    </source>
</evidence>
<gene>
    <name evidence="2" type="ORF">SU48_11870</name>
</gene>
<name>A0A172TDI8_9DEIO</name>
<dbReference type="AlphaFoldDB" id="A0A172TDI8"/>
<dbReference type="KEGG" id="dpu:SU48_11870"/>